<dbReference type="STRING" id="291169.A9E74_01108"/>
<dbReference type="PATRIC" id="fig|291169.3.peg.1112"/>
<keyword evidence="3" id="KW-1185">Reference proteome</keyword>
<evidence type="ECO:0000256" key="1">
    <source>
        <dbReference type="SAM" id="SignalP"/>
    </source>
</evidence>
<sequence>MRSYLKIAKSTLLCPLILVSPVQASAVTLNIIDQHQQPVSNAVIEILNSAEIKGSPTNIAVIDQINKAFVPEQIIIQQGQAVDFPNSDNIRHHVYSFSEAKTFELKLYADKPEKEIVFEQPGVVVVGCNIHDSMIGYIYVAEHQFFTSSDLGVAHIAASAESSPQISIWHPYAANGAESRQTFEVNQLEKNATGEYIVEIELTPPPPRDSFEDTFGAIGHH</sequence>
<keyword evidence="1" id="KW-0732">Signal</keyword>
<organism evidence="2 3">
    <name type="scientific">Methylophaga muralis</name>
    <dbReference type="NCBI Taxonomy" id="291169"/>
    <lineage>
        <taxon>Bacteria</taxon>
        <taxon>Pseudomonadati</taxon>
        <taxon>Pseudomonadota</taxon>
        <taxon>Gammaproteobacteria</taxon>
        <taxon>Thiotrichales</taxon>
        <taxon>Piscirickettsiaceae</taxon>
        <taxon>Methylophaga</taxon>
    </lineage>
</organism>
<evidence type="ECO:0000313" key="2">
    <source>
        <dbReference type="EMBL" id="ODN67204.1"/>
    </source>
</evidence>
<evidence type="ECO:0008006" key="4">
    <source>
        <dbReference type="Google" id="ProtNLM"/>
    </source>
</evidence>
<feature type="signal peptide" evidence="1">
    <location>
        <begin position="1"/>
        <end position="24"/>
    </location>
</feature>
<dbReference type="EMBL" id="MCRI01000008">
    <property type="protein sequence ID" value="ODN67204.1"/>
    <property type="molecule type" value="Genomic_DNA"/>
</dbReference>
<protein>
    <recommendedName>
        <fullName evidence="4">Methylamine utilization protein</fullName>
    </recommendedName>
</protein>
<dbReference type="AlphaFoldDB" id="A0A1E3GT67"/>
<dbReference type="CDD" id="cd04221">
    <property type="entry name" value="MauL"/>
    <property type="match status" value="1"/>
</dbReference>
<dbReference type="RefSeq" id="WP_069295617.1">
    <property type="nucleotide sequence ID" value="NZ_MCRI01000008.1"/>
</dbReference>
<accession>A0A1E3GT67</accession>
<comment type="caution">
    <text evidence="2">The sequence shown here is derived from an EMBL/GenBank/DDBJ whole genome shotgun (WGS) entry which is preliminary data.</text>
</comment>
<dbReference type="InterPro" id="IPR034242">
    <property type="entry name" value="MauL"/>
</dbReference>
<name>A0A1E3GT67_9GAMM</name>
<dbReference type="SUPFAM" id="SSF49503">
    <property type="entry name" value="Cupredoxins"/>
    <property type="match status" value="1"/>
</dbReference>
<feature type="chain" id="PRO_5009128637" description="Methylamine utilization protein" evidence="1">
    <location>
        <begin position="25"/>
        <end position="221"/>
    </location>
</feature>
<reference evidence="2 3" key="1">
    <citation type="submission" date="2016-07" db="EMBL/GenBank/DDBJ databases">
        <title>Draft Genome Sequence of Methylophaga muralis Bur 1.</title>
        <authorList>
            <person name="Vasilenko O.V."/>
            <person name="Doronina N.V."/>
            <person name="Shmareva M.N."/>
            <person name="Tarlachkov S.V."/>
            <person name="Mustakhimov I."/>
            <person name="Trotsenko Y.A."/>
        </authorList>
    </citation>
    <scope>NUCLEOTIDE SEQUENCE [LARGE SCALE GENOMIC DNA]</scope>
    <source>
        <strain evidence="2 3">Bur 1</strain>
    </source>
</reference>
<evidence type="ECO:0000313" key="3">
    <source>
        <dbReference type="Proteomes" id="UP000094379"/>
    </source>
</evidence>
<proteinExistence type="predicted"/>
<gene>
    <name evidence="2" type="ORF">A9E74_01108</name>
</gene>
<dbReference type="InterPro" id="IPR008972">
    <property type="entry name" value="Cupredoxin"/>
</dbReference>
<dbReference type="Gene3D" id="2.60.40.420">
    <property type="entry name" value="Cupredoxins - blue copper proteins"/>
    <property type="match status" value="1"/>
</dbReference>
<dbReference type="Proteomes" id="UP000094379">
    <property type="component" value="Unassembled WGS sequence"/>
</dbReference>